<dbReference type="InterPro" id="IPR057670">
    <property type="entry name" value="SH3_retrovirus"/>
</dbReference>
<keyword evidence="5" id="KW-0862">Zinc</keyword>
<dbReference type="EMBL" id="OIVN01002365">
    <property type="protein sequence ID" value="SPD03017.1"/>
    <property type="molecule type" value="Genomic_DNA"/>
</dbReference>
<gene>
    <name evidence="9" type="ORF">FSB_LOCUS30899</name>
</gene>
<keyword evidence="2" id="KW-0479">Metal-binding</keyword>
<keyword evidence="5" id="KW-0863">Zinc-finger</keyword>
<dbReference type="InterPro" id="IPR001878">
    <property type="entry name" value="Znf_CCHC"/>
</dbReference>
<dbReference type="Pfam" id="PF22936">
    <property type="entry name" value="Pol_BBD"/>
    <property type="match status" value="1"/>
</dbReference>
<accession>A0A2N9GKN5</accession>
<dbReference type="PANTHER" id="PTHR42648:SF27">
    <property type="entry name" value="RNA-DIRECTED DNA POLYMERASE"/>
    <property type="match status" value="1"/>
</dbReference>
<evidence type="ECO:0000256" key="1">
    <source>
        <dbReference type="ARBA" id="ARBA00022670"/>
    </source>
</evidence>
<dbReference type="InterPro" id="IPR054722">
    <property type="entry name" value="PolX-like_BBD"/>
</dbReference>
<reference evidence="9" key="1">
    <citation type="submission" date="2018-02" db="EMBL/GenBank/DDBJ databases">
        <authorList>
            <person name="Cohen D.B."/>
            <person name="Kent A.D."/>
        </authorList>
    </citation>
    <scope>NUCLEOTIDE SEQUENCE</scope>
</reference>
<feature type="region of interest" description="Disordered" evidence="6">
    <location>
        <begin position="210"/>
        <end position="256"/>
    </location>
</feature>
<feature type="region of interest" description="Disordered" evidence="6">
    <location>
        <begin position="716"/>
        <end position="737"/>
    </location>
</feature>
<dbReference type="Gene3D" id="4.10.60.10">
    <property type="entry name" value="Zinc finger, CCHC-type"/>
    <property type="match status" value="1"/>
</dbReference>
<dbReference type="Pfam" id="PF07727">
    <property type="entry name" value="RVT_2"/>
    <property type="match status" value="1"/>
</dbReference>
<feature type="domain" description="CCHC-type" evidence="7">
    <location>
        <begin position="262"/>
        <end position="278"/>
    </location>
</feature>
<dbReference type="PANTHER" id="PTHR42648">
    <property type="entry name" value="TRANSPOSASE, PUTATIVE-RELATED"/>
    <property type="match status" value="1"/>
</dbReference>
<dbReference type="SUPFAM" id="SSF53098">
    <property type="entry name" value="Ribonuclease H-like"/>
    <property type="match status" value="1"/>
</dbReference>
<evidence type="ECO:0000259" key="8">
    <source>
        <dbReference type="PROSITE" id="PS50994"/>
    </source>
</evidence>
<evidence type="ECO:0008006" key="10">
    <source>
        <dbReference type="Google" id="ProtNLM"/>
    </source>
</evidence>
<keyword evidence="3" id="KW-0064">Aspartyl protease</keyword>
<dbReference type="SUPFAM" id="SSF57756">
    <property type="entry name" value="Retrovirus zinc finger-like domains"/>
    <property type="match status" value="1"/>
</dbReference>
<dbReference type="GO" id="GO:0008270">
    <property type="term" value="F:zinc ion binding"/>
    <property type="evidence" value="ECO:0007669"/>
    <property type="project" value="UniProtKB-KW"/>
</dbReference>
<dbReference type="SUPFAM" id="SSF56672">
    <property type="entry name" value="DNA/RNA polymerases"/>
    <property type="match status" value="1"/>
</dbReference>
<dbReference type="Pfam" id="PF00098">
    <property type="entry name" value="zf-CCHC"/>
    <property type="match status" value="1"/>
</dbReference>
<dbReference type="Pfam" id="PF13976">
    <property type="entry name" value="gag_pre-integrs"/>
    <property type="match status" value="1"/>
</dbReference>
<proteinExistence type="predicted"/>
<dbReference type="InterPro" id="IPR043502">
    <property type="entry name" value="DNA/RNA_pol_sf"/>
</dbReference>
<dbReference type="InterPro" id="IPR039537">
    <property type="entry name" value="Retrotran_Ty1/copia-like"/>
</dbReference>
<dbReference type="Pfam" id="PF25597">
    <property type="entry name" value="SH3_retrovirus"/>
    <property type="match status" value="1"/>
</dbReference>
<dbReference type="GO" id="GO:0003676">
    <property type="term" value="F:nucleic acid binding"/>
    <property type="evidence" value="ECO:0007669"/>
    <property type="project" value="InterPro"/>
</dbReference>
<protein>
    <recommendedName>
        <fullName evidence="10">Integrase catalytic domain-containing protein</fullName>
    </recommendedName>
</protein>
<dbReference type="GO" id="GO:0006508">
    <property type="term" value="P:proteolysis"/>
    <property type="evidence" value="ECO:0007669"/>
    <property type="project" value="UniProtKB-KW"/>
</dbReference>
<evidence type="ECO:0000256" key="4">
    <source>
        <dbReference type="ARBA" id="ARBA00022801"/>
    </source>
</evidence>
<dbReference type="SMART" id="SM00343">
    <property type="entry name" value="ZnF_C2HC"/>
    <property type="match status" value="1"/>
</dbReference>
<dbReference type="InterPro" id="IPR036397">
    <property type="entry name" value="RNaseH_sf"/>
</dbReference>
<dbReference type="Pfam" id="PF14223">
    <property type="entry name" value="Retrotran_gag_2"/>
    <property type="match status" value="1"/>
</dbReference>
<dbReference type="GO" id="GO:0004190">
    <property type="term" value="F:aspartic-type endopeptidase activity"/>
    <property type="evidence" value="ECO:0007669"/>
    <property type="project" value="UniProtKB-KW"/>
</dbReference>
<evidence type="ECO:0000256" key="6">
    <source>
        <dbReference type="SAM" id="MobiDB-lite"/>
    </source>
</evidence>
<name>A0A2N9GKN5_FAGSY</name>
<dbReference type="InterPro" id="IPR025724">
    <property type="entry name" value="GAG-pre-integrase_dom"/>
</dbReference>
<feature type="domain" description="Integrase catalytic" evidence="8">
    <location>
        <begin position="443"/>
        <end position="608"/>
    </location>
</feature>
<keyword evidence="4" id="KW-0378">Hydrolase</keyword>
<dbReference type="GO" id="GO:0015074">
    <property type="term" value="P:DNA integration"/>
    <property type="evidence" value="ECO:0007669"/>
    <property type="project" value="InterPro"/>
</dbReference>
<dbReference type="InterPro" id="IPR012337">
    <property type="entry name" value="RNaseH-like_sf"/>
</dbReference>
<dbReference type="InterPro" id="IPR001584">
    <property type="entry name" value="Integrase_cat-core"/>
</dbReference>
<sequence length="1207" mass="136658">MAAKNVVADLTRGDKLTGNNYDIWHRKIQYLLNEQELLETLSSKMTRPEDGNTAQHRRDLEAYQSWFKKDRSTRFTMLSSMHDDLIGEYEIFQNAKDMWDQLKFDFGGTSTTRLRSLVLKFEVYRKDPKHTMTEHLRMMSGMIRDLKAAGNVLTDEQQVQAVIRSLPDSWISMKQIMTHNENIKNFADISRHVELEAERQEATKSAALIAHSGQRKPNGFKRKDKGKAARQGGPSTNAPKVNKGANQHKRKRGAKKNISKMKCYNCNKLGHFARDCTEPKKVSLPLDLNTGATRHVARDRAGFVDYRKIPAGTHVVYMGNGSYEEALGVGSYQLHLRTGRTLLLHDVLYVPGVLYNLLSVFTLLQLGYDFHLSLNGLDILLDDVIFGHGSSTWHARLGHIGKDRMTRLAREGLLGPLAKVDLPICEPCLAGKACRKPFGKAVRATQPLELIHSDICGPMNVKARHGASYFLTFIDDYTRYGYVQLIAHRYEALDCFKRFVAEVENQHEKSLKALRTDRGREFLSDQFKDLCEKNGIRRQLTISNTPQQNGVAERRNRTLLDMVRSMMAQANLPISFWGDALLTAAYILNRVPSQSVSSTPYELWKGEKPNLEHLRPWGSAGFVHSTAHKYGKLGPRARKHIFIRYSDSSKGYVMYGEHPNGGMTEIESRDIDFIETDFPSIGDANRDLDLYELEEDEGTLPSSSEGGGLVPRPIIAEDSGSDLQPSGSITLDQDSQARRVSSRGHIPHRHFEIEGNVLLCDAKDVDEPASFSEALHSPDRDEWMTAMQEEMSSMDKNNVWELVDLPPGRKTIGNKWVLKVKRKADGSIDRYKARLVAKGYTQREGIDYEDTFSPVVRFASIRLILSIVAKQDLELFQMDVKTAFLNGELDEEIYMAQPTGFEAKGHERKVCRLKRSIYGLKQSSRQWYFRFHDSITSFGFEMIEEDHCLYLKRSKRSILILSLYVDDILLAGNDIDSIVTTKKWLSSTFEMKDMGEANFVLGVKITRDRSKKLLSLSQGTYIKKILEHICFAVGMVSRYQSNPGPAHWRAVKRILRYLRGTSDHALCYHGGDLRLTGYSDADWASDKDERKSTSGYAFILGGGAVSWCSKKQSCIALSTMESEYVACSAAVQEAVWLRRFLQRLGVTAHAEDAVLLYSDSTSALAYAKDPKYHGKAKHIELRYHYIRDMVSQGEVILQHISTGSMVG</sequence>
<organism evidence="9">
    <name type="scientific">Fagus sylvatica</name>
    <name type="common">Beechnut</name>
    <dbReference type="NCBI Taxonomy" id="28930"/>
    <lineage>
        <taxon>Eukaryota</taxon>
        <taxon>Viridiplantae</taxon>
        <taxon>Streptophyta</taxon>
        <taxon>Embryophyta</taxon>
        <taxon>Tracheophyta</taxon>
        <taxon>Spermatophyta</taxon>
        <taxon>Magnoliopsida</taxon>
        <taxon>eudicotyledons</taxon>
        <taxon>Gunneridae</taxon>
        <taxon>Pentapetalae</taxon>
        <taxon>rosids</taxon>
        <taxon>fabids</taxon>
        <taxon>Fagales</taxon>
        <taxon>Fagaceae</taxon>
        <taxon>Fagus</taxon>
    </lineage>
</organism>
<evidence type="ECO:0000256" key="5">
    <source>
        <dbReference type="PROSITE-ProRule" id="PRU00047"/>
    </source>
</evidence>
<dbReference type="CDD" id="cd09272">
    <property type="entry name" value="RNase_HI_RT_Ty1"/>
    <property type="match status" value="1"/>
</dbReference>
<evidence type="ECO:0000256" key="2">
    <source>
        <dbReference type="ARBA" id="ARBA00022723"/>
    </source>
</evidence>
<dbReference type="InterPro" id="IPR036875">
    <property type="entry name" value="Znf_CCHC_sf"/>
</dbReference>
<evidence type="ECO:0000259" key="7">
    <source>
        <dbReference type="PROSITE" id="PS50158"/>
    </source>
</evidence>
<dbReference type="Pfam" id="PF00665">
    <property type="entry name" value="rve"/>
    <property type="match status" value="1"/>
</dbReference>
<evidence type="ECO:0000313" key="9">
    <source>
        <dbReference type="EMBL" id="SPD03017.1"/>
    </source>
</evidence>
<dbReference type="InterPro" id="IPR013103">
    <property type="entry name" value="RVT_2"/>
</dbReference>
<keyword evidence="1" id="KW-0645">Protease</keyword>
<dbReference type="PROSITE" id="PS50158">
    <property type="entry name" value="ZF_CCHC"/>
    <property type="match status" value="1"/>
</dbReference>
<dbReference type="AlphaFoldDB" id="A0A2N9GKN5"/>
<dbReference type="Gene3D" id="3.30.420.10">
    <property type="entry name" value="Ribonuclease H-like superfamily/Ribonuclease H"/>
    <property type="match status" value="1"/>
</dbReference>
<feature type="compositionally biased region" description="Polar residues" evidence="6">
    <location>
        <begin position="721"/>
        <end position="734"/>
    </location>
</feature>
<dbReference type="PROSITE" id="PS50994">
    <property type="entry name" value="INTEGRASE"/>
    <property type="match status" value="1"/>
</dbReference>
<feature type="compositionally biased region" description="Basic residues" evidence="6">
    <location>
        <begin position="246"/>
        <end position="256"/>
    </location>
</feature>
<evidence type="ECO:0000256" key="3">
    <source>
        <dbReference type="ARBA" id="ARBA00022750"/>
    </source>
</evidence>